<accession>A0A8H6PCM3</accession>
<evidence type="ECO:0000313" key="3">
    <source>
        <dbReference type="Proteomes" id="UP000630445"/>
    </source>
</evidence>
<sequence>MPGILLEGESDTIKYRGVEHLLDIARQQYDSLQKLETSQQMLKFQPVTEEEFSVLQYFRKLVSSEPPEHDSARSQL</sequence>
<reference evidence="1" key="1">
    <citation type="submission" date="2020-06" db="EMBL/GenBank/DDBJ databases">
        <title>Draft genome sequences of strains closely related to Aspergillus parafelis and Aspergillus hiratsukae.</title>
        <authorList>
            <person name="Dos Santos R.A.C."/>
            <person name="Rivero-Menendez O."/>
            <person name="Steenwyk J.L."/>
            <person name="Mead M.E."/>
            <person name="Goldman G.H."/>
            <person name="Alastruey-Izquierdo A."/>
            <person name="Rokas A."/>
        </authorList>
    </citation>
    <scope>NUCLEOTIDE SEQUENCE</scope>
    <source>
        <strain evidence="1">CNM-CM5793</strain>
        <strain evidence="2">CNM-CM6106</strain>
    </source>
</reference>
<evidence type="ECO:0000313" key="1">
    <source>
        <dbReference type="EMBL" id="KAF7125978.1"/>
    </source>
</evidence>
<dbReference type="EMBL" id="JACBAD010001956">
    <property type="protein sequence ID" value="KAF7125978.1"/>
    <property type="molecule type" value="Genomic_DNA"/>
</dbReference>
<keyword evidence="3" id="KW-1185">Reference proteome</keyword>
<organism evidence="1 3">
    <name type="scientific">Aspergillus hiratsukae</name>
    <dbReference type="NCBI Taxonomy" id="1194566"/>
    <lineage>
        <taxon>Eukaryota</taxon>
        <taxon>Fungi</taxon>
        <taxon>Dikarya</taxon>
        <taxon>Ascomycota</taxon>
        <taxon>Pezizomycotina</taxon>
        <taxon>Eurotiomycetes</taxon>
        <taxon>Eurotiomycetidae</taxon>
        <taxon>Eurotiales</taxon>
        <taxon>Aspergillaceae</taxon>
        <taxon>Aspergillus</taxon>
        <taxon>Aspergillus subgen. Fumigati</taxon>
    </lineage>
</organism>
<comment type="caution">
    <text evidence="1">The sequence shown here is derived from an EMBL/GenBank/DDBJ whole genome shotgun (WGS) entry which is preliminary data.</text>
</comment>
<name>A0A8H6PCM3_9EURO</name>
<gene>
    <name evidence="1" type="ORF">CNMCM5793_002337</name>
    <name evidence="2" type="ORF">CNMCM6106_004041</name>
</gene>
<proteinExistence type="predicted"/>
<dbReference type="AlphaFoldDB" id="A0A8H6PCM3"/>
<dbReference type="EMBL" id="JACBAF010002054">
    <property type="protein sequence ID" value="KAF7169084.1"/>
    <property type="molecule type" value="Genomic_DNA"/>
</dbReference>
<evidence type="ECO:0000313" key="2">
    <source>
        <dbReference type="EMBL" id="KAF7169084.1"/>
    </source>
</evidence>
<dbReference type="Proteomes" id="UP000630445">
    <property type="component" value="Unassembled WGS sequence"/>
</dbReference>
<dbReference type="Proteomes" id="UP000662466">
    <property type="component" value="Unassembled WGS sequence"/>
</dbReference>
<dbReference type="OrthoDB" id="76567at2759"/>
<protein>
    <submittedName>
        <fullName evidence="1">Uncharacterized protein</fullName>
    </submittedName>
</protein>